<dbReference type="EMBL" id="JBHSWT010000001">
    <property type="protein sequence ID" value="MFC6769929.1"/>
    <property type="molecule type" value="Genomic_DNA"/>
</dbReference>
<evidence type="ECO:0000313" key="2">
    <source>
        <dbReference type="Proteomes" id="UP001596274"/>
    </source>
</evidence>
<reference evidence="1 2" key="1">
    <citation type="journal article" date="2019" name="Int. J. Syst. Evol. Microbiol.">
        <title>The Global Catalogue of Microorganisms (GCM) 10K type strain sequencing project: providing services to taxonomists for standard genome sequencing and annotation.</title>
        <authorList>
            <consortium name="The Broad Institute Genomics Platform"/>
            <consortium name="The Broad Institute Genome Sequencing Center for Infectious Disease"/>
            <person name="Wu L."/>
            <person name="Ma J."/>
        </authorList>
    </citation>
    <scope>NUCLEOTIDE SEQUENCE [LARGE SCALE GENOMIC DNA]</scope>
    <source>
        <strain evidence="1 2">PJ61</strain>
    </source>
</reference>
<protein>
    <submittedName>
        <fullName evidence="1">Uncharacterized protein</fullName>
    </submittedName>
</protein>
<name>A0ABD5SYB4_9EURY</name>
<evidence type="ECO:0000313" key="1">
    <source>
        <dbReference type="EMBL" id="MFC6769929.1"/>
    </source>
</evidence>
<dbReference type="Proteomes" id="UP001596274">
    <property type="component" value="Unassembled WGS sequence"/>
</dbReference>
<accession>A0ABD5SYB4</accession>
<proteinExistence type="predicted"/>
<keyword evidence="2" id="KW-1185">Reference proteome</keyword>
<organism evidence="1 2">
    <name type="scientific">Halorubrum pallidum</name>
    <dbReference type="NCBI Taxonomy" id="1526114"/>
    <lineage>
        <taxon>Archaea</taxon>
        <taxon>Methanobacteriati</taxon>
        <taxon>Methanobacteriota</taxon>
        <taxon>Stenosarchaea group</taxon>
        <taxon>Halobacteria</taxon>
        <taxon>Halobacteriales</taxon>
        <taxon>Haloferacaceae</taxon>
        <taxon>Halorubrum</taxon>
    </lineage>
</organism>
<sequence length="162" mass="17977">MLKEEGPASLAVKGSKYITAESKNVIRKRLLNYPRKRLFQRTHGPVVDVMEQDWDVLIILDACRYDIFSETVDIDGELTAINSKGSHSEEFCTAHFANRTHHDTVYVTANGYGARIGSESFHDLIFTDEDDSVPDMEVKHSTMEGLAPSTVVGAAVDANMPC</sequence>
<gene>
    <name evidence="1" type="ORF">ACFQDD_00055</name>
</gene>
<dbReference type="AlphaFoldDB" id="A0ABD5SYB4"/>
<comment type="caution">
    <text evidence="1">The sequence shown here is derived from an EMBL/GenBank/DDBJ whole genome shotgun (WGS) entry which is preliminary data.</text>
</comment>